<reference evidence="2" key="1">
    <citation type="submission" date="2023-07" db="EMBL/GenBank/DDBJ databases">
        <authorList>
            <person name="Pelsma A.J. K."/>
        </authorList>
    </citation>
    <scope>NUCLEOTIDE SEQUENCE</scope>
</reference>
<organism evidence="2">
    <name type="scientific">freshwater sediment metagenome</name>
    <dbReference type="NCBI Taxonomy" id="556182"/>
    <lineage>
        <taxon>unclassified sequences</taxon>
        <taxon>metagenomes</taxon>
        <taxon>ecological metagenomes</taxon>
    </lineage>
</organism>
<evidence type="ECO:0000256" key="1">
    <source>
        <dbReference type="SAM" id="MobiDB-lite"/>
    </source>
</evidence>
<dbReference type="EMBL" id="OY288114">
    <property type="protein sequence ID" value="CAJ0892457.1"/>
    <property type="molecule type" value="Genomic_DNA"/>
</dbReference>
<accession>A0AA48RG01</accession>
<sequence length="211" mass="24597">MHSFRDNALVRNGGASSQREHKDASQNRFDRRFDVFSRCAIGRIGVGSRLWRSREIWWWFRPHGRIRRVWRWLSPDGRIRWVWRWFCSSGFARRRLGPSGIRRMGPTRVGRLRSGRLFGPTRLGWLQSSRLFGPTRLGWLQSSRLLGSTRLGWMGLSLLQTRRLPRLQRMLSSPTGLDRMGVDADVGKRVRLSGLWRLGRIGMVVTLTATN</sequence>
<protein>
    <submittedName>
        <fullName evidence="2">Uncharacterized protein</fullName>
    </submittedName>
</protein>
<name>A0AA48RG01_9ZZZZ</name>
<gene>
    <name evidence="2" type="ORF">AMST5_04222</name>
</gene>
<dbReference type="AlphaFoldDB" id="A0AA48RG01"/>
<feature type="region of interest" description="Disordered" evidence="1">
    <location>
        <begin position="1"/>
        <end position="25"/>
    </location>
</feature>
<proteinExistence type="predicted"/>
<evidence type="ECO:0000313" key="2">
    <source>
        <dbReference type="EMBL" id="CAJ0892457.1"/>
    </source>
</evidence>